<evidence type="ECO:0000256" key="2">
    <source>
        <dbReference type="ARBA" id="ARBA00022679"/>
    </source>
</evidence>
<dbReference type="InterPro" id="IPR040079">
    <property type="entry name" value="Glutathione_S-Trfase"/>
</dbReference>
<feature type="domain" description="GST N-terminal" evidence="3">
    <location>
        <begin position="4"/>
        <end position="80"/>
    </location>
</feature>
<feature type="domain" description="GST C-terminal" evidence="4">
    <location>
        <begin position="85"/>
        <end position="213"/>
    </location>
</feature>
<dbReference type="PROSITE" id="PS50404">
    <property type="entry name" value="GST_NTER"/>
    <property type="match status" value="1"/>
</dbReference>
<evidence type="ECO:0000256" key="1">
    <source>
        <dbReference type="ARBA" id="ARBA00012452"/>
    </source>
</evidence>
<protein>
    <recommendedName>
        <fullName evidence="1">glutathione transferase</fullName>
        <ecNumber evidence="1">2.5.1.18</ecNumber>
    </recommendedName>
</protein>
<sequence>MTGPTLHIHGTIISTYSRIVQTVAEEAGISWTITATPAGSPENRQRHPFRKVPTVTIDGLNLYESVAICQYIDNAHNDGALQPDDPATRAEMDRWVSVANNYLFPVAEHGLLMPRLAHRVLKTPLRSDVIEAALPQIAEHLGIVCQRVEESPYFAGSEFSLADIFVYCILRPVQMTSEGDNLIGQLLPLRHWLNKVGKRPSLVATRWESENEL</sequence>
<accession>A0ABN1AEL9</accession>
<gene>
    <name evidence="5" type="ORF">GCM10009096_15180</name>
</gene>
<organism evidence="5 6">
    <name type="scientific">Parasphingorhabdus litoris</name>
    <dbReference type="NCBI Taxonomy" id="394733"/>
    <lineage>
        <taxon>Bacteria</taxon>
        <taxon>Pseudomonadati</taxon>
        <taxon>Pseudomonadota</taxon>
        <taxon>Alphaproteobacteria</taxon>
        <taxon>Sphingomonadales</taxon>
        <taxon>Sphingomonadaceae</taxon>
        <taxon>Parasphingorhabdus</taxon>
    </lineage>
</organism>
<comment type="caution">
    <text evidence="5">The sequence shown here is derived from an EMBL/GenBank/DDBJ whole genome shotgun (WGS) entry which is preliminary data.</text>
</comment>
<proteinExistence type="predicted"/>
<evidence type="ECO:0000259" key="3">
    <source>
        <dbReference type="PROSITE" id="PS50404"/>
    </source>
</evidence>
<name>A0ABN1AEL9_9SPHN</name>
<dbReference type="InterPro" id="IPR004045">
    <property type="entry name" value="Glutathione_S-Trfase_N"/>
</dbReference>
<dbReference type="Gene3D" id="1.20.1050.10">
    <property type="match status" value="1"/>
</dbReference>
<dbReference type="InterPro" id="IPR004046">
    <property type="entry name" value="GST_C"/>
</dbReference>
<dbReference type="CDD" id="cd00299">
    <property type="entry name" value="GST_C_family"/>
    <property type="match status" value="1"/>
</dbReference>
<dbReference type="SUPFAM" id="SSF47616">
    <property type="entry name" value="GST C-terminal domain-like"/>
    <property type="match status" value="1"/>
</dbReference>
<dbReference type="PANTHER" id="PTHR43900:SF3">
    <property type="entry name" value="GLUTATHIONE S-TRANSFERASE RHO"/>
    <property type="match status" value="1"/>
</dbReference>
<evidence type="ECO:0000313" key="6">
    <source>
        <dbReference type="Proteomes" id="UP001500713"/>
    </source>
</evidence>
<evidence type="ECO:0000259" key="4">
    <source>
        <dbReference type="PROSITE" id="PS50405"/>
    </source>
</evidence>
<reference evidence="5 6" key="1">
    <citation type="journal article" date="2019" name="Int. J. Syst. Evol. Microbiol.">
        <title>The Global Catalogue of Microorganisms (GCM) 10K type strain sequencing project: providing services to taxonomists for standard genome sequencing and annotation.</title>
        <authorList>
            <consortium name="The Broad Institute Genomics Platform"/>
            <consortium name="The Broad Institute Genome Sequencing Center for Infectious Disease"/>
            <person name="Wu L."/>
            <person name="Ma J."/>
        </authorList>
    </citation>
    <scope>NUCLEOTIDE SEQUENCE [LARGE SCALE GENOMIC DNA]</scope>
    <source>
        <strain evidence="5 6">JCM 14162</strain>
    </source>
</reference>
<dbReference type="SFLD" id="SFLDG00358">
    <property type="entry name" value="Main_(cytGST)"/>
    <property type="match status" value="1"/>
</dbReference>
<dbReference type="SUPFAM" id="SSF52833">
    <property type="entry name" value="Thioredoxin-like"/>
    <property type="match status" value="1"/>
</dbReference>
<dbReference type="PROSITE" id="PS50405">
    <property type="entry name" value="GST_CTER"/>
    <property type="match status" value="1"/>
</dbReference>
<keyword evidence="6" id="KW-1185">Reference proteome</keyword>
<dbReference type="InterPro" id="IPR036249">
    <property type="entry name" value="Thioredoxin-like_sf"/>
</dbReference>
<dbReference type="Gene3D" id="3.40.30.10">
    <property type="entry name" value="Glutaredoxin"/>
    <property type="match status" value="1"/>
</dbReference>
<dbReference type="EMBL" id="BAAAEM010000002">
    <property type="protein sequence ID" value="GAA0474605.1"/>
    <property type="molecule type" value="Genomic_DNA"/>
</dbReference>
<dbReference type="Pfam" id="PF00043">
    <property type="entry name" value="GST_C"/>
    <property type="match status" value="1"/>
</dbReference>
<evidence type="ECO:0000313" key="5">
    <source>
        <dbReference type="EMBL" id="GAA0474605.1"/>
    </source>
</evidence>
<dbReference type="Proteomes" id="UP001500713">
    <property type="component" value="Unassembled WGS sequence"/>
</dbReference>
<dbReference type="SFLD" id="SFLDS00019">
    <property type="entry name" value="Glutathione_Transferase_(cytos"/>
    <property type="match status" value="1"/>
</dbReference>
<dbReference type="InterPro" id="IPR010987">
    <property type="entry name" value="Glutathione-S-Trfase_C-like"/>
</dbReference>
<dbReference type="EC" id="2.5.1.18" evidence="1"/>
<keyword evidence="2" id="KW-0808">Transferase</keyword>
<dbReference type="Pfam" id="PF13417">
    <property type="entry name" value="GST_N_3"/>
    <property type="match status" value="1"/>
</dbReference>
<dbReference type="PANTHER" id="PTHR43900">
    <property type="entry name" value="GLUTATHIONE S-TRANSFERASE RHO"/>
    <property type="match status" value="1"/>
</dbReference>
<dbReference type="RefSeq" id="WP_229955964.1">
    <property type="nucleotide sequence ID" value="NZ_BAAAEM010000002.1"/>
</dbReference>
<dbReference type="InterPro" id="IPR036282">
    <property type="entry name" value="Glutathione-S-Trfase_C_sf"/>
</dbReference>